<sequence>MSAENTTEQENHSFGVKPYQAKDGEEYMNEDQESHFREILNAWKQSLMEEVDRTVHHMQDEAANFPDPNDRASQESDFSLELRTRDRERKLLKKIEEILGTLDTHDYGYCGSCGVEIGIRRLEARPTATQCIDCKTLDEIREKQMS</sequence>
<dbReference type="Gene3D" id="1.20.120.910">
    <property type="entry name" value="DksA, coiled-coil domain"/>
    <property type="match status" value="1"/>
</dbReference>
<dbReference type="AlphaFoldDB" id="A0A3B1B7I6"/>
<feature type="domain" description="DnaK suppressor protein DksA N-terminal" evidence="6">
    <location>
        <begin position="32"/>
        <end position="100"/>
    </location>
</feature>
<dbReference type="PANTHER" id="PTHR33823:SF2">
    <property type="entry name" value="RNA POLYMERASE-BINDING TRANSCRIPTION FACTOR DKSA"/>
    <property type="match status" value="1"/>
</dbReference>
<organism evidence="7">
    <name type="scientific">hydrothermal vent metagenome</name>
    <dbReference type="NCBI Taxonomy" id="652676"/>
    <lineage>
        <taxon>unclassified sequences</taxon>
        <taxon>metagenomes</taxon>
        <taxon>ecological metagenomes</taxon>
    </lineage>
</organism>
<keyword evidence="1" id="KW-0479">Metal-binding</keyword>
<dbReference type="SUPFAM" id="SSF109635">
    <property type="entry name" value="DnaK suppressor protein DksA, alpha-hairpin domain"/>
    <property type="match status" value="1"/>
</dbReference>
<reference evidence="7" key="1">
    <citation type="submission" date="2018-06" db="EMBL/GenBank/DDBJ databases">
        <authorList>
            <person name="Zhirakovskaya E."/>
        </authorList>
    </citation>
    <scope>NUCLEOTIDE SEQUENCE</scope>
</reference>
<dbReference type="InterPro" id="IPR037187">
    <property type="entry name" value="DnaK_N"/>
</dbReference>
<feature type="domain" description="Zinc finger DksA/TraR C4-type" evidence="5">
    <location>
        <begin position="106"/>
        <end position="136"/>
    </location>
</feature>
<dbReference type="InterPro" id="IPR000962">
    <property type="entry name" value="Znf_DskA_TraR"/>
</dbReference>
<evidence type="ECO:0000259" key="6">
    <source>
        <dbReference type="Pfam" id="PF21157"/>
    </source>
</evidence>
<dbReference type="InterPro" id="IPR048489">
    <property type="entry name" value="DksA_N"/>
</dbReference>
<accession>A0A3B1B7I6</accession>
<keyword evidence="2" id="KW-0863">Zinc-finger</keyword>
<evidence type="ECO:0000256" key="1">
    <source>
        <dbReference type="ARBA" id="ARBA00022723"/>
    </source>
</evidence>
<evidence type="ECO:0000256" key="3">
    <source>
        <dbReference type="ARBA" id="ARBA00022833"/>
    </source>
</evidence>
<evidence type="ECO:0000313" key="7">
    <source>
        <dbReference type="EMBL" id="VAX07358.1"/>
    </source>
</evidence>
<dbReference type="PROSITE" id="PS51128">
    <property type="entry name" value="ZF_DKSA_2"/>
    <property type="match status" value="1"/>
</dbReference>
<dbReference type="GO" id="GO:0008270">
    <property type="term" value="F:zinc ion binding"/>
    <property type="evidence" value="ECO:0007669"/>
    <property type="project" value="UniProtKB-KW"/>
</dbReference>
<proteinExistence type="inferred from homology"/>
<dbReference type="NCBIfam" id="TIGR02420">
    <property type="entry name" value="dksA"/>
    <property type="match status" value="1"/>
</dbReference>
<keyword evidence="3" id="KW-0862">Zinc</keyword>
<dbReference type="SUPFAM" id="SSF57716">
    <property type="entry name" value="Glucocorticoid receptor-like (DNA-binding domain)"/>
    <property type="match status" value="1"/>
</dbReference>
<dbReference type="EMBL" id="UOFX01000023">
    <property type="protein sequence ID" value="VAX07358.1"/>
    <property type="molecule type" value="Genomic_DNA"/>
</dbReference>
<dbReference type="Pfam" id="PF21157">
    <property type="entry name" value="DksA_N"/>
    <property type="match status" value="1"/>
</dbReference>
<dbReference type="Pfam" id="PF01258">
    <property type="entry name" value="zf-dskA_traR"/>
    <property type="match status" value="1"/>
</dbReference>
<protein>
    <submittedName>
        <fullName evidence="7">RNA polymerase-binding transcription factor DksA</fullName>
    </submittedName>
</protein>
<name>A0A3B1B7I6_9ZZZZ</name>
<dbReference type="PANTHER" id="PTHR33823">
    <property type="entry name" value="RNA POLYMERASE-BINDING TRANSCRIPTION FACTOR DKSA-RELATED"/>
    <property type="match status" value="1"/>
</dbReference>
<evidence type="ECO:0000256" key="4">
    <source>
        <dbReference type="SAM" id="MobiDB-lite"/>
    </source>
</evidence>
<dbReference type="HAMAP" id="MF_00926">
    <property type="entry name" value="DksA"/>
    <property type="match status" value="1"/>
</dbReference>
<feature type="region of interest" description="Disordered" evidence="4">
    <location>
        <begin position="1"/>
        <end position="33"/>
    </location>
</feature>
<evidence type="ECO:0000256" key="2">
    <source>
        <dbReference type="ARBA" id="ARBA00022771"/>
    </source>
</evidence>
<evidence type="ECO:0000259" key="5">
    <source>
        <dbReference type="Pfam" id="PF01258"/>
    </source>
</evidence>
<dbReference type="InterPro" id="IPR012784">
    <property type="entry name" value="DksA_RNA_pol-bd"/>
</dbReference>
<gene>
    <name evidence="7" type="ORF">MNBD_GAMMA26-2635</name>
</gene>